<name>A0A267HVS6_9ENTE</name>
<protein>
    <submittedName>
        <fullName evidence="1">Uncharacterized protein</fullName>
    </submittedName>
</protein>
<dbReference type="AlphaFoldDB" id="A0A267HVS6"/>
<comment type="caution">
    <text evidence="1">The sequence shown here is derived from an EMBL/GenBank/DDBJ whole genome shotgun (WGS) entry which is preliminary data.</text>
</comment>
<sequence>MVWQKSCHTSYFEINGVAEAVSFEIGQNFPKFEKQFSEIPFYFLKLDAFVITSLKKFLTVKTLALTRFIVKTAIIL</sequence>
<reference evidence="1 2" key="1">
    <citation type="submission" date="2015-08" db="EMBL/GenBank/DDBJ databases">
        <title>Enterococcus genome sequence.</title>
        <authorList>
            <person name="Acedo J.Z."/>
            <person name="Vederas J.C."/>
        </authorList>
    </citation>
    <scope>NUCLEOTIDE SEQUENCE [LARGE SCALE GENOMIC DNA]</scope>
    <source>
        <strain evidence="1 2">49</strain>
    </source>
</reference>
<dbReference type="Proteomes" id="UP000216797">
    <property type="component" value="Unassembled WGS sequence"/>
</dbReference>
<evidence type="ECO:0000313" key="2">
    <source>
        <dbReference type="Proteomes" id="UP000216797"/>
    </source>
</evidence>
<gene>
    <name evidence="1" type="ORF">AKL21_04030</name>
</gene>
<dbReference type="EMBL" id="LHUG01000003">
    <property type="protein sequence ID" value="PAB01628.1"/>
    <property type="molecule type" value="Genomic_DNA"/>
</dbReference>
<accession>A0A267HVS6</accession>
<evidence type="ECO:0000313" key="1">
    <source>
        <dbReference type="EMBL" id="PAB01628.1"/>
    </source>
</evidence>
<keyword evidence="2" id="KW-1185">Reference proteome</keyword>
<proteinExistence type="predicted"/>
<organism evidence="1 2">
    <name type="scientific">Enterococcus canintestini</name>
    <dbReference type="NCBI Taxonomy" id="317010"/>
    <lineage>
        <taxon>Bacteria</taxon>
        <taxon>Bacillati</taxon>
        <taxon>Bacillota</taxon>
        <taxon>Bacilli</taxon>
        <taxon>Lactobacillales</taxon>
        <taxon>Enterococcaceae</taxon>
        <taxon>Enterococcus</taxon>
    </lineage>
</organism>